<dbReference type="SUPFAM" id="SSF48403">
    <property type="entry name" value="Ankyrin repeat"/>
    <property type="match status" value="1"/>
</dbReference>
<dbReference type="AlphaFoldDB" id="A0A0R3WUV3"/>
<dbReference type="EMBL" id="UYWX01004678">
    <property type="protein sequence ID" value="VDM25121.1"/>
    <property type="molecule type" value="Genomic_DNA"/>
</dbReference>
<dbReference type="PANTHER" id="PTHR24198">
    <property type="entry name" value="ANKYRIN REPEAT AND PROTEIN KINASE DOMAIN-CONTAINING PROTEIN"/>
    <property type="match status" value="1"/>
</dbReference>
<keyword evidence="1" id="KW-0677">Repeat</keyword>
<feature type="repeat" description="ANK" evidence="3">
    <location>
        <begin position="75"/>
        <end position="107"/>
    </location>
</feature>
<organism evidence="6">
    <name type="scientific">Hydatigena taeniaeformis</name>
    <name type="common">Feline tapeworm</name>
    <name type="synonym">Taenia taeniaeformis</name>
    <dbReference type="NCBI Taxonomy" id="6205"/>
    <lineage>
        <taxon>Eukaryota</taxon>
        <taxon>Metazoa</taxon>
        <taxon>Spiralia</taxon>
        <taxon>Lophotrochozoa</taxon>
        <taxon>Platyhelminthes</taxon>
        <taxon>Cestoda</taxon>
        <taxon>Eucestoda</taxon>
        <taxon>Cyclophyllidea</taxon>
        <taxon>Taeniidae</taxon>
        <taxon>Hydatigera</taxon>
    </lineage>
</organism>
<evidence type="ECO:0000313" key="4">
    <source>
        <dbReference type="EMBL" id="VDM25121.1"/>
    </source>
</evidence>
<name>A0A0R3WUV3_HYDTA</name>
<dbReference type="SMART" id="SM00248">
    <property type="entry name" value="ANK"/>
    <property type="match status" value="3"/>
</dbReference>
<dbReference type="InterPro" id="IPR002110">
    <property type="entry name" value="Ankyrin_rpt"/>
</dbReference>
<dbReference type="Proteomes" id="UP000274429">
    <property type="component" value="Unassembled WGS sequence"/>
</dbReference>
<reference evidence="6" key="1">
    <citation type="submission" date="2017-02" db="UniProtKB">
        <authorList>
            <consortium name="WormBaseParasite"/>
        </authorList>
    </citation>
    <scope>IDENTIFICATION</scope>
</reference>
<keyword evidence="5" id="KW-1185">Reference proteome</keyword>
<feature type="repeat" description="ANK" evidence="3">
    <location>
        <begin position="42"/>
        <end position="74"/>
    </location>
</feature>
<evidence type="ECO:0000256" key="2">
    <source>
        <dbReference type="ARBA" id="ARBA00023043"/>
    </source>
</evidence>
<dbReference type="PANTHER" id="PTHR24198:SF165">
    <property type="entry name" value="ANKYRIN REPEAT-CONTAINING PROTEIN-RELATED"/>
    <property type="match status" value="1"/>
</dbReference>
<dbReference type="PROSITE" id="PS50088">
    <property type="entry name" value="ANK_REPEAT"/>
    <property type="match status" value="2"/>
</dbReference>
<dbReference type="OrthoDB" id="9977361at2759"/>
<dbReference type="Pfam" id="PF12796">
    <property type="entry name" value="Ank_2"/>
    <property type="match status" value="1"/>
</dbReference>
<sequence>MEKHDFTAIHYAARHGEVTVLSRLLNWRPEETVSLLSCVNRNGHTPLHLAVMYNHADLAACLIKWRSPMEMRDKDGWTPLLLAITKCAIAACLTLIQFGADLHALDLFQRNVLHLAIMHGALKDEALWKRIREVKQCLSSILVTQLI</sequence>
<reference evidence="4 5" key="2">
    <citation type="submission" date="2018-11" db="EMBL/GenBank/DDBJ databases">
        <authorList>
            <consortium name="Pathogen Informatics"/>
        </authorList>
    </citation>
    <scope>NUCLEOTIDE SEQUENCE [LARGE SCALE GENOMIC DNA]</scope>
</reference>
<accession>A0A0R3WUV3</accession>
<dbReference type="Gene3D" id="1.25.40.20">
    <property type="entry name" value="Ankyrin repeat-containing domain"/>
    <property type="match status" value="1"/>
</dbReference>
<proteinExistence type="predicted"/>
<evidence type="ECO:0000256" key="3">
    <source>
        <dbReference type="PROSITE-ProRule" id="PRU00023"/>
    </source>
</evidence>
<evidence type="ECO:0000313" key="5">
    <source>
        <dbReference type="Proteomes" id="UP000274429"/>
    </source>
</evidence>
<gene>
    <name evidence="4" type="ORF">TTAC_LOCUS4529</name>
</gene>
<dbReference type="STRING" id="6205.A0A0R3WUV3"/>
<dbReference type="PROSITE" id="PS50297">
    <property type="entry name" value="ANK_REP_REGION"/>
    <property type="match status" value="1"/>
</dbReference>
<protein>
    <submittedName>
        <fullName evidence="6">ANK_REP_REGION domain-containing protein</fullName>
    </submittedName>
</protein>
<keyword evidence="2 3" id="KW-0040">ANK repeat</keyword>
<evidence type="ECO:0000256" key="1">
    <source>
        <dbReference type="ARBA" id="ARBA00022737"/>
    </source>
</evidence>
<evidence type="ECO:0000313" key="6">
    <source>
        <dbReference type="WBParaSite" id="TTAC_0000454301-mRNA-1"/>
    </source>
</evidence>
<dbReference type="Pfam" id="PF00023">
    <property type="entry name" value="Ank"/>
    <property type="match status" value="1"/>
</dbReference>
<dbReference type="InterPro" id="IPR036770">
    <property type="entry name" value="Ankyrin_rpt-contain_sf"/>
</dbReference>
<dbReference type="WBParaSite" id="TTAC_0000454301-mRNA-1">
    <property type="protein sequence ID" value="TTAC_0000454301-mRNA-1"/>
    <property type="gene ID" value="TTAC_0000454301"/>
</dbReference>